<dbReference type="GO" id="GO:0003714">
    <property type="term" value="F:transcription corepressor activity"/>
    <property type="evidence" value="ECO:0007669"/>
    <property type="project" value="InterPro"/>
</dbReference>
<dbReference type="Gene3D" id="1.20.1160.11">
    <property type="entry name" value="Paired amphipathic helix"/>
    <property type="match status" value="3"/>
</dbReference>
<feature type="region of interest" description="Disordered" evidence="8">
    <location>
        <begin position="361"/>
        <end position="422"/>
    </location>
</feature>
<feature type="compositionally biased region" description="Basic and acidic residues" evidence="8">
    <location>
        <begin position="1511"/>
        <end position="1523"/>
    </location>
</feature>
<name>M3B1M2_SPHMS</name>
<dbReference type="GO" id="GO:0010628">
    <property type="term" value="P:positive regulation of gene expression"/>
    <property type="evidence" value="ECO:0007669"/>
    <property type="project" value="UniProtKB-ARBA"/>
</dbReference>
<keyword evidence="6 7" id="KW-0539">Nucleus</keyword>
<accession>M3B1M2</accession>
<evidence type="ECO:0000259" key="9">
    <source>
        <dbReference type="SMART" id="SM00761"/>
    </source>
</evidence>
<dbReference type="InterPro" id="IPR039774">
    <property type="entry name" value="Sin3-like"/>
</dbReference>
<keyword evidence="2" id="KW-0678">Repressor</keyword>
<dbReference type="SUPFAM" id="SSF47762">
    <property type="entry name" value="PAH2 domain"/>
    <property type="match status" value="3"/>
</dbReference>
<feature type="region of interest" description="Disordered" evidence="8">
    <location>
        <begin position="1507"/>
        <end position="1551"/>
    </location>
</feature>
<dbReference type="SMART" id="SM00761">
    <property type="entry name" value="HDAC_interact"/>
    <property type="match status" value="1"/>
</dbReference>
<dbReference type="EMBL" id="KB456263">
    <property type="protein sequence ID" value="EMF13702.1"/>
    <property type="molecule type" value="Genomic_DNA"/>
</dbReference>
<feature type="compositionally biased region" description="Low complexity" evidence="8">
    <location>
        <begin position="203"/>
        <end position="213"/>
    </location>
</feature>
<dbReference type="GO" id="GO:0033698">
    <property type="term" value="C:Rpd3L complex"/>
    <property type="evidence" value="ECO:0007669"/>
    <property type="project" value="UniProtKB-ARBA"/>
</dbReference>
<dbReference type="InterPro" id="IPR013194">
    <property type="entry name" value="HDAC_interact_dom"/>
</dbReference>
<evidence type="ECO:0000256" key="1">
    <source>
        <dbReference type="ARBA" id="ARBA00004123"/>
    </source>
</evidence>
<dbReference type="HOGENOM" id="CLU_001360_2_4_1"/>
<evidence type="ECO:0000256" key="8">
    <source>
        <dbReference type="SAM" id="MobiDB-lite"/>
    </source>
</evidence>
<comment type="subcellular location">
    <subcellularLocation>
        <location evidence="1 7">Nucleus</location>
    </subcellularLocation>
</comment>
<gene>
    <name evidence="10" type="ORF">SEPMUDRAFT_148918</name>
</gene>
<keyword evidence="5" id="KW-0804">Transcription</keyword>
<keyword evidence="11" id="KW-1185">Reference proteome</keyword>
<organism evidence="10 11">
    <name type="scientific">Sphaerulina musiva (strain SO2202)</name>
    <name type="common">Poplar stem canker fungus</name>
    <name type="synonym">Septoria musiva</name>
    <dbReference type="NCBI Taxonomy" id="692275"/>
    <lineage>
        <taxon>Eukaryota</taxon>
        <taxon>Fungi</taxon>
        <taxon>Dikarya</taxon>
        <taxon>Ascomycota</taxon>
        <taxon>Pezizomycotina</taxon>
        <taxon>Dothideomycetes</taxon>
        <taxon>Dothideomycetidae</taxon>
        <taxon>Mycosphaerellales</taxon>
        <taxon>Mycosphaerellaceae</taxon>
        <taxon>Sphaerulina</taxon>
    </lineage>
</organism>
<feature type="compositionally biased region" description="Basic and acidic residues" evidence="8">
    <location>
        <begin position="127"/>
        <end position="158"/>
    </location>
</feature>
<sequence length="1551" mass="172357">MDPGPHRSWPPPHQPGGNGHANDNNQHQGHSQPPRPGPPFGPGTPQHNPQQSPPHAPSALPPPGGPFASFHSAPHSLASLAGLSQQSPRQPPTQAHRSDERPPQPPQGPGFALPGLGQVTGQPSVAEQRDRERAREAEHIQIKEEEDRRHREIERQRMEQAPLHQSQQGPPPHLHQPVALPPRTIHGPNGLLGNPNIVGHATQQQQHPQLGAPQGPPNVFGGGPVQQSQPPPPQQMPPGLLAPYGPGAQAPQPQQQMAQGQQGQGQQPILNDALSYLDQVKVQFADHPDVYNRFLDIMKDFKSGAIDTPGVIGRVSTLFAGNPELIQGFNTFLPPGYRIECGADNDPNSIRVTTPMGTTVQAMPRAPSRNGVTDGHRPGDGGSFTPQPGTAQMAFSPSGRPVGPVAPGHQNLSPAETAARRQAHEDLVTAHTRDQRGMQSLGNAASVTAAGALAGLPAGISPRATPLPMQSAEAIAVDASGMEKRGPVEFNHAISYVNKIKNRFSSQPDIYKQFLEILQTYQRESKPIQDVYSQVTHLFKGAKDLLEDFKQFLPESAAQAKAAERARAHAEAAQLSDMRSTAGDGMYNSPVISREMGTPAHTRGLPPVGNFAPTPASKDNKRKRQGTGPPDNVPGQAGPIKPQYMAGPPGKRSKTNNVVAKNEQPPTSPTLIPSLPAPLPPTTTSVATSDEMAFFDKAKKAIGNKNVYNEFLKLCNLFTQDLIDRRMLLYRVESFIGGNQDLLNWFKNWIGHDERDQIIENKPRVAPGRVMLSNCRGLGPSYRLLPKRERQKLCSGRDELCNAVLNDEWASHPTWASEDSGFIAHRKNVHEEGLHRIEEERHDYDFNIEAASRTIQLLEPIATQLRRRSDAEQRAYQLPEGLGGQSNTIYKRVIYKLYGREKGIEVIENLRDRPYQVIPILLNRVKERLETWKMGQREWEKVWREQTQKMFWKSLDHQAVQAKNVDRRAFQSKTLQSEIMVRYEEMRRAGFSDPILLRKPQLEYTVDDEDVLADATHLVLTHVRTSMDTDHPRLAKFIEDFVPLFFGIDSTRFQALLQNRRSDELDDDLPSAGDDAASVGSRKGNGKNGGLLRAALDPGSRGRKLTGQDREGSQASNSRASTPDAGSNADPDEMAIDSTETPEIKEASTTRWLEHPLEGNLSADGKNVNPLQPQLRSLYRCWANGTLYCFIRLFVMLYERLYKLKCAESSVRKNVKDAGTARPAAELGLIDKMPSDFFSDISDNASYYSQMVVKFEDVLNGTIEFAEVEEALRRFYLQSGYPLYPFEKLVATLAKDATLVMNGDSKDKSAEIFALYRKDRLKEHSTAQQQNDYRKAFEKLIKDNDLYRIDFDQKTSQLAFFVSKREDSIADDGLSALDREQKWRYYIASYTSIDPTIDVDHSAMDMPFLVSNMKTSGADPMAESFSATMNDELNAFQARFLDVKNEERLGLRVAVNSYKTFFTANTYESFHADLRRRQGGEEGVKLGQQTRHLREEVVKDRYELNNGGMRDLSKESVENKNSEFTRLVENGELETGGTEATQQNGDVEMED</sequence>
<dbReference type="eggNOG" id="KOG4204">
    <property type="taxonomic scope" value="Eukaryota"/>
</dbReference>
<feature type="compositionally biased region" description="Polar residues" evidence="8">
    <location>
        <begin position="384"/>
        <end position="395"/>
    </location>
</feature>
<evidence type="ECO:0000256" key="3">
    <source>
        <dbReference type="ARBA" id="ARBA00022737"/>
    </source>
</evidence>
<evidence type="ECO:0000313" key="10">
    <source>
        <dbReference type="EMBL" id="EMF13702.1"/>
    </source>
</evidence>
<dbReference type="InterPro" id="IPR031693">
    <property type="entry name" value="Sin3_C"/>
</dbReference>
<dbReference type="Pfam" id="PF16879">
    <property type="entry name" value="Sin3a_C"/>
    <property type="match status" value="1"/>
</dbReference>
<dbReference type="Pfam" id="PF08295">
    <property type="entry name" value="Sin3_corepress"/>
    <property type="match status" value="1"/>
</dbReference>
<dbReference type="STRING" id="692275.M3B1M2"/>
<dbReference type="PANTHER" id="PTHR12346:SF0">
    <property type="entry name" value="SIN3A, ISOFORM G"/>
    <property type="match status" value="1"/>
</dbReference>
<dbReference type="FunFam" id="1.20.1160.11:FF:000003">
    <property type="entry name" value="Paired amphipathic helix SIN3-like protein"/>
    <property type="match status" value="1"/>
</dbReference>
<feature type="compositionally biased region" description="Polar residues" evidence="8">
    <location>
        <begin position="1113"/>
        <end position="1125"/>
    </location>
</feature>
<proteinExistence type="predicted"/>
<dbReference type="RefSeq" id="XP_016761823.1">
    <property type="nucleotide sequence ID" value="XM_016905226.1"/>
</dbReference>
<dbReference type="OMA" id="MCEEVIK"/>
<evidence type="ECO:0000313" key="11">
    <source>
        <dbReference type="Proteomes" id="UP000016931"/>
    </source>
</evidence>
<feature type="compositionally biased region" description="Low complexity" evidence="8">
    <location>
        <begin position="237"/>
        <end position="266"/>
    </location>
</feature>
<feature type="compositionally biased region" description="Pro residues" evidence="8">
    <location>
        <begin position="33"/>
        <end position="42"/>
    </location>
</feature>
<evidence type="ECO:0000256" key="2">
    <source>
        <dbReference type="ARBA" id="ARBA00022491"/>
    </source>
</evidence>
<dbReference type="OrthoDB" id="10265969at2759"/>
<dbReference type="PROSITE" id="PS51477">
    <property type="entry name" value="PAH"/>
    <property type="match status" value="3"/>
</dbReference>
<dbReference type="FunFam" id="1.20.1160.11:FF:000001">
    <property type="entry name" value="Paired amphipathic helix protein Sin3"/>
    <property type="match status" value="1"/>
</dbReference>
<keyword evidence="4" id="KW-0805">Transcription regulation</keyword>
<evidence type="ECO:0000256" key="4">
    <source>
        <dbReference type="ARBA" id="ARBA00023015"/>
    </source>
</evidence>
<evidence type="ECO:0000256" key="5">
    <source>
        <dbReference type="ARBA" id="ARBA00023163"/>
    </source>
</evidence>
<evidence type="ECO:0000256" key="6">
    <source>
        <dbReference type="ARBA" id="ARBA00023242"/>
    </source>
</evidence>
<dbReference type="GO" id="GO:0000122">
    <property type="term" value="P:negative regulation of transcription by RNA polymerase II"/>
    <property type="evidence" value="ECO:0007669"/>
    <property type="project" value="TreeGrafter"/>
</dbReference>
<feature type="region of interest" description="Disordered" evidence="8">
    <location>
        <begin position="1062"/>
        <end position="1147"/>
    </location>
</feature>
<protein>
    <recommendedName>
        <fullName evidence="9">Histone deacetylase interacting domain-containing protein</fullName>
    </recommendedName>
</protein>
<reference evidence="10 11" key="1">
    <citation type="journal article" date="2012" name="PLoS Pathog.">
        <title>Diverse lifestyles and strategies of plant pathogenesis encoded in the genomes of eighteen Dothideomycetes fungi.</title>
        <authorList>
            <person name="Ohm R.A."/>
            <person name="Feau N."/>
            <person name="Henrissat B."/>
            <person name="Schoch C.L."/>
            <person name="Horwitz B.A."/>
            <person name="Barry K.W."/>
            <person name="Condon B.J."/>
            <person name="Copeland A.C."/>
            <person name="Dhillon B."/>
            <person name="Glaser F."/>
            <person name="Hesse C.N."/>
            <person name="Kosti I."/>
            <person name="LaButti K."/>
            <person name="Lindquist E.A."/>
            <person name="Lucas S."/>
            <person name="Salamov A.A."/>
            <person name="Bradshaw R.E."/>
            <person name="Ciuffetti L."/>
            <person name="Hamelin R.C."/>
            <person name="Kema G.H.J."/>
            <person name="Lawrence C."/>
            <person name="Scott J.A."/>
            <person name="Spatafora J.W."/>
            <person name="Turgeon B.G."/>
            <person name="de Wit P.J.G.M."/>
            <person name="Zhong S."/>
            <person name="Goodwin S.B."/>
            <person name="Grigoriev I.V."/>
        </authorList>
    </citation>
    <scope>NUCLEOTIDE SEQUENCE [LARGE SCALE GENOMIC DNA]</scope>
    <source>
        <strain evidence="10 11">SO2202</strain>
    </source>
</reference>
<dbReference type="Pfam" id="PF02671">
    <property type="entry name" value="PAH"/>
    <property type="match status" value="3"/>
</dbReference>
<feature type="region of interest" description="Disordered" evidence="8">
    <location>
        <begin position="1"/>
        <end position="266"/>
    </location>
</feature>
<feature type="domain" description="Histone deacetylase interacting" evidence="9">
    <location>
        <begin position="774"/>
        <end position="875"/>
    </location>
</feature>
<keyword evidence="3" id="KW-0677">Repeat</keyword>
<feature type="compositionally biased region" description="Low complexity" evidence="8">
    <location>
        <begin position="66"/>
        <end position="87"/>
    </location>
</feature>
<dbReference type="GeneID" id="27902363"/>
<evidence type="ECO:0000256" key="7">
    <source>
        <dbReference type="PROSITE-ProRule" id="PRU00810"/>
    </source>
</evidence>
<dbReference type="PANTHER" id="PTHR12346">
    <property type="entry name" value="SIN3B-RELATED"/>
    <property type="match status" value="1"/>
</dbReference>
<feature type="compositionally biased region" description="Pro residues" evidence="8">
    <location>
        <begin position="51"/>
        <end position="65"/>
    </location>
</feature>
<dbReference type="FunFam" id="1.20.1160.11:FF:000002">
    <property type="entry name" value="Paired amphipathic helix protein SIN3"/>
    <property type="match status" value="1"/>
</dbReference>
<dbReference type="InterPro" id="IPR003822">
    <property type="entry name" value="PAH"/>
</dbReference>
<dbReference type="Proteomes" id="UP000016931">
    <property type="component" value="Unassembled WGS sequence"/>
</dbReference>
<feature type="region of interest" description="Disordered" evidence="8">
    <location>
        <begin position="592"/>
        <end position="684"/>
    </location>
</feature>
<dbReference type="InterPro" id="IPR036600">
    <property type="entry name" value="PAH_sf"/>
</dbReference>